<reference evidence="2" key="1">
    <citation type="journal article" date="2022" name="Int. J. Mol. Sci.">
        <title>Draft Genome of Tanacetum Coccineum: Genomic Comparison of Closely Related Tanacetum-Family Plants.</title>
        <authorList>
            <person name="Yamashiro T."/>
            <person name="Shiraishi A."/>
            <person name="Nakayama K."/>
            <person name="Satake H."/>
        </authorList>
    </citation>
    <scope>NUCLEOTIDE SEQUENCE</scope>
</reference>
<protein>
    <submittedName>
        <fullName evidence="2">Uncharacterized protein</fullName>
    </submittedName>
</protein>
<evidence type="ECO:0000256" key="1">
    <source>
        <dbReference type="SAM" id="Coils"/>
    </source>
</evidence>
<name>A0ABQ5A874_9ASTR</name>
<sequence length="366" mass="40096">MRLSDVVEEKNSLLKAKDEEVASLKAQLLVKEAETAGAIRLCAEVQTLADYNTVLEGDKSELDVKVADLVATVKVREQEVADLDGVVTSVKVHNDNLSDQVHTLEVSSAGLQEKVTAYENFIGQLEKFQDDRMREMNEKFDKLDTDLVELALHLEERFYPHLLTTISGRRWLLTHGLELAIAKCLNSTEYLSSLGAAIGKAVEKGMQEGLSAGITHGAAGRVLTDVAAYNPSAEADYLSALQRLQSVNFSLITELKSNKDASIDTIMNLLRLEDSLAERLGLTESQPRVDQLMVPIHHSPDQRVIGASALSLSLDVSGSWVQRIREKIANHMSALRDVFVPLSEPLSATALTGTEVNGHTLVRAFP</sequence>
<gene>
    <name evidence="2" type="ORF">Tco_0819403</name>
</gene>
<accession>A0ABQ5A874</accession>
<evidence type="ECO:0000313" key="2">
    <source>
        <dbReference type="EMBL" id="GJS98233.1"/>
    </source>
</evidence>
<organism evidence="2 3">
    <name type="scientific">Tanacetum coccineum</name>
    <dbReference type="NCBI Taxonomy" id="301880"/>
    <lineage>
        <taxon>Eukaryota</taxon>
        <taxon>Viridiplantae</taxon>
        <taxon>Streptophyta</taxon>
        <taxon>Embryophyta</taxon>
        <taxon>Tracheophyta</taxon>
        <taxon>Spermatophyta</taxon>
        <taxon>Magnoliopsida</taxon>
        <taxon>eudicotyledons</taxon>
        <taxon>Gunneridae</taxon>
        <taxon>Pentapetalae</taxon>
        <taxon>asterids</taxon>
        <taxon>campanulids</taxon>
        <taxon>Asterales</taxon>
        <taxon>Asteraceae</taxon>
        <taxon>Asteroideae</taxon>
        <taxon>Anthemideae</taxon>
        <taxon>Anthemidinae</taxon>
        <taxon>Tanacetum</taxon>
    </lineage>
</organism>
<proteinExistence type="predicted"/>
<dbReference type="EMBL" id="BQNB010012027">
    <property type="protein sequence ID" value="GJS98233.1"/>
    <property type="molecule type" value="Genomic_DNA"/>
</dbReference>
<evidence type="ECO:0000313" key="3">
    <source>
        <dbReference type="Proteomes" id="UP001151760"/>
    </source>
</evidence>
<keyword evidence="1" id="KW-0175">Coiled coil</keyword>
<keyword evidence="3" id="KW-1185">Reference proteome</keyword>
<reference evidence="2" key="2">
    <citation type="submission" date="2022-01" db="EMBL/GenBank/DDBJ databases">
        <authorList>
            <person name="Yamashiro T."/>
            <person name="Shiraishi A."/>
            <person name="Satake H."/>
            <person name="Nakayama K."/>
        </authorList>
    </citation>
    <scope>NUCLEOTIDE SEQUENCE</scope>
</reference>
<comment type="caution">
    <text evidence="2">The sequence shown here is derived from an EMBL/GenBank/DDBJ whole genome shotgun (WGS) entry which is preliminary data.</text>
</comment>
<feature type="coiled-coil region" evidence="1">
    <location>
        <begin position="7"/>
        <end position="34"/>
    </location>
</feature>
<dbReference type="Proteomes" id="UP001151760">
    <property type="component" value="Unassembled WGS sequence"/>
</dbReference>